<reference evidence="2 3" key="1">
    <citation type="submission" date="2016-07" db="EMBL/GenBank/DDBJ databases">
        <authorList>
            <person name="Townsley L."/>
            <person name="Shank E.A."/>
        </authorList>
    </citation>
    <scope>NUCLEOTIDE SEQUENCE [LARGE SCALE GENOMIC DNA]</scope>
    <source>
        <strain evidence="2 3">CH01</strain>
    </source>
</reference>
<gene>
    <name evidence="2" type="ORF">BED47_09550</name>
</gene>
<keyword evidence="3" id="KW-1185">Reference proteome</keyword>
<feature type="domain" description="DinB-like" evidence="1">
    <location>
        <begin position="26"/>
        <end position="144"/>
    </location>
</feature>
<protein>
    <recommendedName>
        <fullName evidence="1">DinB-like domain-containing protein</fullName>
    </recommendedName>
</protein>
<organism evidence="2 3">
    <name type="scientific">Gottfriedia luciferensis</name>
    <dbReference type="NCBI Taxonomy" id="178774"/>
    <lineage>
        <taxon>Bacteria</taxon>
        <taxon>Bacillati</taxon>
        <taxon>Bacillota</taxon>
        <taxon>Bacilli</taxon>
        <taxon>Bacillales</taxon>
        <taxon>Bacillaceae</taxon>
        <taxon>Gottfriedia</taxon>
    </lineage>
</organism>
<dbReference type="InterPro" id="IPR024775">
    <property type="entry name" value="DinB-like"/>
</dbReference>
<evidence type="ECO:0000313" key="2">
    <source>
        <dbReference type="EMBL" id="ODG90690.1"/>
    </source>
</evidence>
<accession>A0ABX2ZLV2</accession>
<name>A0ABX2ZLV2_9BACI</name>
<sequence length="146" mass="17226">MNNLINEFSSLIQSVPKIIRALSNTDYKPSPTKWSKKEILGHLCDSATMNHKRFIDRLSSKDELVLELYKQNSWVELNDYQNSYTIEEILTLWTALNSRFMIVLANISEEQWKLQYTSQNEESVTLSWLFTDYIDHMKHHLNQILG</sequence>
<dbReference type="EMBL" id="MDKC01000033">
    <property type="protein sequence ID" value="ODG90690.1"/>
    <property type="molecule type" value="Genomic_DNA"/>
</dbReference>
<evidence type="ECO:0000313" key="3">
    <source>
        <dbReference type="Proteomes" id="UP000094580"/>
    </source>
</evidence>
<proteinExistence type="predicted"/>
<dbReference type="Pfam" id="PF12867">
    <property type="entry name" value="DinB_2"/>
    <property type="match status" value="1"/>
</dbReference>
<evidence type="ECO:0000259" key="1">
    <source>
        <dbReference type="Pfam" id="PF12867"/>
    </source>
</evidence>
<dbReference type="InterPro" id="IPR034660">
    <property type="entry name" value="DinB/YfiT-like"/>
</dbReference>
<comment type="caution">
    <text evidence="2">The sequence shown here is derived from an EMBL/GenBank/DDBJ whole genome shotgun (WGS) entry which is preliminary data.</text>
</comment>
<dbReference type="Gene3D" id="1.20.120.450">
    <property type="entry name" value="dinb family like domain"/>
    <property type="match status" value="1"/>
</dbReference>
<dbReference type="SUPFAM" id="SSF109854">
    <property type="entry name" value="DinB/YfiT-like putative metalloenzymes"/>
    <property type="match status" value="1"/>
</dbReference>
<dbReference type="Proteomes" id="UP000094580">
    <property type="component" value="Unassembled WGS sequence"/>
</dbReference>
<dbReference type="RefSeq" id="WP_069034582.1">
    <property type="nucleotide sequence ID" value="NZ_MDKC01000033.1"/>
</dbReference>